<evidence type="ECO:0008006" key="3">
    <source>
        <dbReference type="Google" id="ProtNLM"/>
    </source>
</evidence>
<sequence>MSLKRPLVLGYPRSGFTLLLSVIAEIRRVTGLSDPAPGGAFLQAFCQTVGEQVALRIQDVFERRGLAQALIYNNNFRYLPGGPKWVKGDAPRTACFRKYIGVRGAGDFTLITSHPVEILSVYGTAHSHVGPDIWPTHPAFSEHQRFASMRHPAGTVSSACFSFNALASEYIQRFIPPEQDNDELRQRIALYKLSDLNFFEALAGPLQAYLRVFEDYASAYHIMRWEDLIQAPVPTILGLAEAQGVFLDAQQAAEIWQRIDHVNLTGAHRHNLRRGQGIVGGWRNWLTNTHLDILRDHGLERMGQRYGYGVFEALDEGAYTPFQRELAGLLERREIFRDYGDEDLFGFAFNKSNLDLERFAFKRYAWKRHTQIERSTCSDDELVAQVSACAEETCEVINAALACWLDNGLPQAGVSERVERVIRALEPLHLETQVLDGYREQLLAAGDAQCAAGPSAAAGTPVLLESFGTTNIVAYAGRYYGVPQALGALDFSSDIGHLPGIQVDERLADLLVRIRHS</sequence>
<dbReference type="STRING" id="50340.PF66_03490"/>
<dbReference type="EMBL" id="JSYZ01000012">
    <property type="protein sequence ID" value="KPA90027.1"/>
    <property type="molecule type" value="Genomic_DNA"/>
</dbReference>
<dbReference type="Gene3D" id="3.40.50.300">
    <property type="entry name" value="P-loop containing nucleotide triphosphate hydrolases"/>
    <property type="match status" value="1"/>
</dbReference>
<keyword evidence="2" id="KW-1185">Reference proteome</keyword>
<comment type="caution">
    <text evidence="1">The sequence shown here is derived from an EMBL/GenBank/DDBJ whole genome shotgun (WGS) entry which is preliminary data.</text>
</comment>
<reference evidence="1 2" key="1">
    <citation type="journal article" date="2015" name="PLoS ONE">
        <title>Rice-Infecting Pseudomonas Genomes Are Highly Accessorized and Harbor Multiple Putative Virulence Mechanisms to Cause Sheath Brown Rot.</title>
        <authorList>
            <person name="Quibod I.L."/>
            <person name="Grande G."/>
            <person name="Oreiro E.G."/>
            <person name="Borja F.N."/>
            <person name="Dossa G.S."/>
            <person name="Mauleon R."/>
            <person name="Cruz C.V."/>
            <person name="Oliva R."/>
        </authorList>
    </citation>
    <scope>NUCLEOTIDE SEQUENCE [LARGE SCALE GENOMIC DNA]</scope>
    <source>
        <strain evidence="1 2">IRRI 6609</strain>
    </source>
</reference>
<gene>
    <name evidence="1" type="ORF">PF66_03490</name>
</gene>
<dbReference type="PATRIC" id="fig|50340.43.peg.789"/>
<dbReference type="Proteomes" id="UP000037931">
    <property type="component" value="Unassembled WGS sequence"/>
</dbReference>
<organism evidence="1 2">
    <name type="scientific">Pseudomonas asplenii</name>
    <dbReference type="NCBI Taxonomy" id="53407"/>
    <lineage>
        <taxon>Bacteria</taxon>
        <taxon>Pseudomonadati</taxon>
        <taxon>Pseudomonadota</taxon>
        <taxon>Gammaproteobacteria</taxon>
        <taxon>Pseudomonadales</taxon>
        <taxon>Pseudomonadaceae</taxon>
        <taxon>Pseudomonas</taxon>
    </lineage>
</organism>
<protein>
    <recommendedName>
        <fullName evidence="3">Sulfotransferase family protein</fullName>
    </recommendedName>
</protein>
<dbReference type="InterPro" id="IPR027417">
    <property type="entry name" value="P-loop_NTPase"/>
</dbReference>
<evidence type="ECO:0000313" key="1">
    <source>
        <dbReference type="EMBL" id="KPA90027.1"/>
    </source>
</evidence>
<name>A0A0M9GFP8_9PSED</name>
<evidence type="ECO:0000313" key="2">
    <source>
        <dbReference type="Proteomes" id="UP000037931"/>
    </source>
</evidence>
<dbReference type="OrthoDB" id="9804504at2"/>
<proteinExistence type="predicted"/>
<dbReference type="AlphaFoldDB" id="A0A0M9GFP8"/>
<accession>A0A0M9GFP8</accession>
<dbReference type="SUPFAM" id="SSF52540">
    <property type="entry name" value="P-loop containing nucleoside triphosphate hydrolases"/>
    <property type="match status" value="1"/>
</dbReference>
<dbReference type="RefSeq" id="WP_152973044.1">
    <property type="nucleotide sequence ID" value="NZ_JSYZ01000012.1"/>
</dbReference>